<comment type="caution">
    <text evidence="2">The sequence shown here is derived from an EMBL/GenBank/DDBJ whole genome shotgun (WGS) entry which is preliminary data.</text>
</comment>
<dbReference type="InterPro" id="IPR043502">
    <property type="entry name" value="DNA/RNA_pol_sf"/>
</dbReference>
<dbReference type="SUPFAM" id="SSF56672">
    <property type="entry name" value="DNA/RNA polymerases"/>
    <property type="match status" value="1"/>
</dbReference>
<keyword evidence="3" id="KW-1185">Reference proteome</keyword>
<evidence type="ECO:0000259" key="1">
    <source>
        <dbReference type="Pfam" id="PF07727"/>
    </source>
</evidence>
<gene>
    <name evidence="2" type="ORF">DH2020_007941</name>
</gene>
<evidence type="ECO:0000313" key="3">
    <source>
        <dbReference type="Proteomes" id="UP001318860"/>
    </source>
</evidence>
<sequence length="419" mass="47343">MVIALATQNCWDLHHIDINNAFLHGYLDEEVYMLPPEGYLKARKDEVCLLKRSLYGLKQASRQWNLEFSDKLVAFGFTQSVHDNCLFVKKDDQSFLALIIYVDDVLITGTSVEEIQSLKKYLNDLFTIKDLGHAKYFLGLEIFRNDAGTHLCQRKYILDLLKDAGVLGCKPASTPLPQGYNVTAQGGAMFADTGRFRRLVGRLLYLNLSRPDISYGVQQLSQFVHAPTQGHWDAAIHLLRYLKGTPSLGLFYPVGQSNKFEGFCDADWATCLLTRKSLTGYCIFYGKSLVSWKTKKQKTVSKSSAEAEYRSMAATVCELQWLCHLSHDLRINVALPVALWCDNKAALHITANPVFHERTKHLDIDCHIVRNQYKAGLIHPQHVSTHHQPADLFTKSLGGPLFRTHLLKLGMCCSTHIPT</sequence>
<accession>A0ABR0TZN5</accession>
<name>A0ABR0TZN5_REHGL</name>
<dbReference type="EMBL" id="JABTTQ020003506">
    <property type="protein sequence ID" value="KAK6115672.1"/>
    <property type="molecule type" value="Genomic_DNA"/>
</dbReference>
<protein>
    <recommendedName>
        <fullName evidence="1">Reverse transcriptase Ty1/copia-type domain-containing protein</fullName>
    </recommendedName>
</protein>
<proteinExistence type="predicted"/>
<reference evidence="2 3" key="1">
    <citation type="journal article" date="2021" name="Comput. Struct. Biotechnol. J.">
        <title>De novo genome assembly of the potent medicinal plant Rehmannia glutinosa using nanopore technology.</title>
        <authorList>
            <person name="Ma L."/>
            <person name="Dong C."/>
            <person name="Song C."/>
            <person name="Wang X."/>
            <person name="Zheng X."/>
            <person name="Niu Y."/>
            <person name="Chen S."/>
            <person name="Feng W."/>
        </authorList>
    </citation>
    <scope>NUCLEOTIDE SEQUENCE [LARGE SCALE GENOMIC DNA]</scope>
    <source>
        <strain evidence="2">DH-2019</strain>
    </source>
</reference>
<evidence type="ECO:0000313" key="2">
    <source>
        <dbReference type="EMBL" id="KAK6115672.1"/>
    </source>
</evidence>
<dbReference type="PANTHER" id="PTHR11439">
    <property type="entry name" value="GAG-POL-RELATED RETROTRANSPOSON"/>
    <property type="match status" value="1"/>
</dbReference>
<dbReference type="CDD" id="cd09272">
    <property type="entry name" value="RNase_HI_RT_Ty1"/>
    <property type="match status" value="1"/>
</dbReference>
<dbReference type="Proteomes" id="UP001318860">
    <property type="component" value="Unassembled WGS sequence"/>
</dbReference>
<dbReference type="PANTHER" id="PTHR11439:SF470">
    <property type="entry name" value="CYSTEINE-RICH RLK (RECEPTOR-LIKE PROTEIN KINASE) 8"/>
    <property type="match status" value="1"/>
</dbReference>
<organism evidence="2 3">
    <name type="scientific">Rehmannia glutinosa</name>
    <name type="common">Chinese foxglove</name>
    <dbReference type="NCBI Taxonomy" id="99300"/>
    <lineage>
        <taxon>Eukaryota</taxon>
        <taxon>Viridiplantae</taxon>
        <taxon>Streptophyta</taxon>
        <taxon>Embryophyta</taxon>
        <taxon>Tracheophyta</taxon>
        <taxon>Spermatophyta</taxon>
        <taxon>Magnoliopsida</taxon>
        <taxon>eudicotyledons</taxon>
        <taxon>Gunneridae</taxon>
        <taxon>Pentapetalae</taxon>
        <taxon>asterids</taxon>
        <taxon>lamiids</taxon>
        <taxon>Lamiales</taxon>
        <taxon>Orobanchaceae</taxon>
        <taxon>Rehmannieae</taxon>
        <taxon>Rehmannia</taxon>
    </lineage>
</organism>
<dbReference type="InterPro" id="IPR013103">
    <property type="entry name" value="RVT_2"/>
</dbReference>
<dbReference type="Pfam" id="PF07727">
    <property type="entry name" value="RVT_2"/>
    <property type="match status" value="1"/>
</dbReference>
<feature type="domain" description="Reverse transcriptase Ty1/copia-type" evidence="1">
    <location>
        <begin position="2"/>
        <end position="176"/>
    </location>
</feature>